<protein>
    <submittedName>
        <fullName evidence="6">TonB-dependent receptor plug domain-containing protein</fullName>
    </submittedName>
</protein>
<keyword evidence="7" id="KW-1185">Reference proteome</keyword>
<dbReference type="PANTHER" id="PTHR30069:SF29">
    <property type="entry name" value="HEMOGLOBIN AND HEMOGLOBIN-HAPTOGLOBIN-BINDING PROTEIN 1-RELATED"/>
    <property type="match status" value="1"/>
</dbReference>
<keyword evidence="3" id="KW-1133">Transmembrane helix</keyword>
<dbReference type="InterPro" id="IPR037066">
    <property type="entry name" value="Plug_dom_sf"/>
</dbReference>
<dbReference type="PROSITE" id="PS52016">
    <property type="entry name" value="TONB_DEPENDENT_REC_3"/>
    <property type="match status" value="1"/>
</dbReference>
<evidence type="ECO:0000256" key="3">
    <source>
        <dbReference type="SAM" id="Phobius"/>
    </source>
</evidence>
<dbReference type="Gene3D" id="2.60.40.1930">
    <property type="match status" value="1"/>
</dbReference>
<feature type="domain" description="Macroglobulin" evidence="4">
    <location>
        <begin position="50"/>
        <end position="140"/>
    </location>
</feature>
<keyword evidence="2 3" id="KW-0812">Transmembrane</keyword>
<dbReference type="InterPro" id="IPR039426">
    <property type="entry name" value="TonB-dep_rcpt-like"/>
</dbReference>
<dbReference type="InterPro" id="IPR012910">
    <property type="entry name" value="Plug_dom"/>
</dbReference>
<evidence type="ECO:0000256" key="1">
    <source>
        <dbReference type="ARBA" id="ARBA00022729"/>
    </source>
</evidence>
<dbReference type="InterPro" id="IPR002890">
    <property type="entry name" value="MG2"/>
</dbReference>
<dbReference type="GO" id="GO:0004866">
    <property type="term" value="F:endopeptidase inhibitor activity"/>
    <property type="evidence" value="ECO:0007669"/>
    <property type="project" value="InterPro"/>
</dbReference>
<dbReference type="Pfam" id="PF01835">
    <property type="entry name" value="MG2"/>
    <property type="match status" value="1"/>
</dbReference>
<sequence>MRFAQRFSHWFIYTAALAGLALFAFRPGNDPLSQLLAKLQRHAQHSPHEKVYLHTDRNTYLAGETIWLKSYLVYGETHAADSSSGAVLVDLVSPNGRRIVLDARLRSVQGYGQGHLALPDTLSAGRYTLRAYTGWMRNFSEDWYFSKPIDLLRTAPSNRPASSPAALTAQPDVQFLPEGGQLVTGLMGRLALKAVSASGVGIDVDGFVLNSKKDTVVGFRSEYLGMGSFPLMPEAGETYTAFARPLGTGPYAAYPLPTIVESGYTLQVDNLGNKDNIRVFVSHNMPGLTTATPESGSAAAPTGQLTVLAQVNGQPVVVARGPVNRRAFMIPIPRAKCPEGIVQITLLDPACKPVCERLVYSSHNDIINLAVKPTTATAGNRQRVDLAIMATDAEGKPVAANLSLAVTDANQQPKSQPYASSLVSYLLLTSDLTGHVEQPGYYFDPKNADRLTKLDLLMLTQGWRRFTWETVLADSLPPLPYSFEPGLTLSGTVFRGTGRTGAAGVPLMVMLNRRDSTKDMYSATTDEKGRFFIDDANLTDTTTVYVQATKTNGNRNFTITLDKLFTPQIRVVRPPFVPTDIAYADLAEFLKRQGDYAAIEAQIRRNREVQLQTVTVKASRVDPYATQRGIFSRADVSLKVDDINSAGALTVFDILRSRVAGVAVTGSGLTPTVQIRGAANFSGVIEPMFMIDGMPADKSAVANISPRDVAYIDVIKGAGAALLGSQGAGGGINVITKRGGPDGGSVSGPVPGVRVEKVMGYAPKREFYAPRYDAPTPEERYRPDYRATLHWAPMIQTDATGKATTSFYTSDAKTTLRIVVNGTTASGYPGFAETTMKVE</sequence>
<dbReference type="PANTHER" id="PTHR30069">
    <property type="entry name" value="TONB-DEPENDENT OUTER MEMBRANE RECEPTOR"/>
    <property type="match status" value="1"/>
</dbReference>
<evidence type="ECO:0000313" key="7">
    <source>
        <dbReference type="Proteomes" id="UP000664795"/>
    </source>
</evidence>
<comment type="subcellular location">
    <subcellularLocation>
        <location evidence="2">Cell outer membrane</location>
        <topology evidence="2">Multi-pass membrane protein</topology>
    </subcellularLocation>
</comment>
<evidence type="ECO:0000256" key="2">
    <source>
        <dbReference type="PROSITE-ProRule" id="PRU01360"/>
    </source>
</evidence>
<keyword evidence="2" id="KW-0813">Transport</keyword>
<dbReference type="GO" id="GO:0009279">
    <property type="term" value="C:cell outer membrane"/>
    <property type="evidence" value="ECO:0007669"/>
    <property type="project" value="UniProtKB-SubCell"/>
</dbReference>
<keyword evidence="6" id="KW-0675">Receptor</keyword>
<dbReference type="SUPFAM" id="SSF56935">
    <property type="entry name" value="Porins"/>
    <property type="match status" value="1"/>
</dbReference>
<proteinExistence type="inferred from homology"/>
<dbReference type="GO" id="GO:0044718">
    <property type="term" value="P:siderophore transmembrane transport"/>
    <property type="evidence" value="ECO:0007669"/>
    <property type="project" value="TreeGrafter"/>
</dbReference>
<dbReference type="RefSeq" id="WP_207336066.1">
    <property type="nucleotide sequence ID" value="NZ_JAFMYU010000010.1"/>
</dbReference>
<keyword evidence="2" id="KW-0998">Cell outer membrane</keyword>
<comment type="caution">
    <text evidence="6">The sequence shown here is derived from an EMBL/GenBank/DDBJ whole genome shotgun (WGS) entry which is preliminary data.</text>
</comment>
<keyword evidence="1" id="KW-0732">Signal</keyword>
<dbReference type="GO" id="GO:0015344">
    <property type="term" value="F:siderophore uptake transmembrane transporter activity"/>
    <property type="evidence" value="ECO:0007669"/>
    <property type="project" value="TreeGrafter"/>
</dbReference>
<keyword evidence="2 3" id="KW-0472">Membrane</keyword>
<evidence type="ECO:0000313" key="6">
    <source>
        <dbReference type="EMBL" id="MBO0932096.1"/>
    </source>
</evidence>
<evidence type="ECO:0000259" key="5">
    <source>
        <dbReference type="Pfam" id="PF07715"/>
    </source>
</evidence>
<keyword evidence="2" id="KW-1134">Transmembrane beta strand</keyword>
<dbReference type="Gene3D" id="2.170.130.10">
    <property type="entry name" value="TonB-dependent receptor, plug domain"/>
    <property type="match status" value="1"/>
</dbReference>
<dbReference type="EMBL" id="JAFMYU010000010">
    <property type="protein sequence ID" value="MBO0932096.1"/>
    <property type="molecule type" value="Genomic_DNA"/>
</dbReference>
<name>A0A939K0K1_9BACT</name>
<dbReference type="AlphaFoldDB" id="A0A939K0K1"/>
<feature type="domain" description="TonB-dependent receptor plug" evidence="5">
    <location>
        <begin position="638"/>
        <end position="730"/>
    </location>
</feature>
<evidence type="ECO:0000259" key="4">
    <source>
        <dbReference type="Pfam" id="PF01835"/>
    </source>
</evidence>
<feature type="transmembrane region" description="Helical" evidence="3">
    <location>
        <begin position="7"/>
        <end position="25"/>
    </location>
</feature>
<gene>
    <name evidence="6" type="ORF">J2I48_13880</name>
</gene>
<accession>A0A939K0K1</accession>
<organism evidence="6 7">
    <name type="scientific">Fibrella aquatilis</name>
    <dbReference type="NCBI Taxonomy" id="2817059"/>
    <lineage>
        <taxon>Bacteria</taxon>
        <taxon>Pseudomonadati</taxon>
        <taxon>Bacteroidota</taxon>
        <taxon>Cytophagia</taxon>
        <taxon>Cytophagales</taxon>
        <taxon>Spirosomataceae</taxon>
        <taxon>Fibrella</taxon>
    </lineage>
</organism>
<reference evidence="6 7" key="1">
    <citation type="submission" date="2021-03" db="EMBL/GenBank/DDBJ databases">
        <title>Fibrella sp. HMF5036 genome sequencing and assembly.</title>
        <authorList>
            <person name="Kang H."/>
            <person name="Kim H."/>
            <person name="Bae S."/>
            <person name="Joh K."/>
        </authorList>
    </citation>
    <scope>NUCLEOTIDE SEQUENCE [LARGE SCALE GENOMIC DNA]</scope>
    <source>
        <strain evidence="6 7">HMF5036</strain>
    </source>
</reference>
<dbReference type="Proteomes" id="UP000664795">
    <property type="component" value="Unassembled WGS sequence"/>
</dbReference>
<dbReference type="Pfam" id="PF07715">
    <property type="entry name" value="Plug"/>
    <property type="match status" value="1"/>
</dbReference>
<comment type="similarity">
    <text evidence="2">Belongs to the TonB-dependent receptor family.</text>
</comment>